<dbReference type="Gene3D" id="3.40.50.360">
    <property type="match status" value="1"/>
</dbReference>
<evidence type="ECO:0000313" key="3">
    <source>
        <dbReference type="Proteomes" id="UP001198565"/>
    </source>
</evidence>
<proteinExistence type="predicted"/>
<dbReference type="InterPro" id="IPR005025">
    <property type="entry name" value="FMN_Rdtase-like_dom"/>
</dbReference>
<name>A0ABS7QKD6_9ACTN</name>
<comment type="caution">
    <text evidence="2">The sequence shown here is derived from an EMBL/GenBank/DDBJ whole genome shotgun (WGS) entry which is preliminary data.</text>
</comment>
<dbReference type="Pfam" id="PF03358">
    <property type="entry name" value="FMN_red"/>
    <property type="match status" value="1"/>
</dbReference>
<dbReference type="EMBL" id="JAINVZ010000001">
    <property type="protein sequence ID" value="MBY8883642.1"/>
    <property type="molecule type" value="Genomic_DNA"/>
</dbReference>
<protein>
    <submittedName>
        <fullName evidence="2">Flavodoxin family protein</fullName>
    </submittedName>
</protein>
<accession>A0ABS7QKD6</accession>
<keyword evidence="3" id="KW-1185">Reference proteome</keyword>
<reference evidence="2 3" key="1">
    <citation type="submission" date="2021-08" db="EMBL/GenBank/DDBJ databases">
        <title>Streptomyces sp. PTM05 isolated from lichen.</title>
        <authorList>
            <person name="Somphong A."/>
            <person name="Phongsopitanun W."/>
            <person name="Tanasupawat S."/>
        </authorList>
    </citation>
    <scope>NUCLEOTIDE SEQUENCE [LARGE SCALE GENOMIC DNA]</scope>
    <source>
        <strain evidence="2 3">Ptm05</strain>
    </source>
</reference>
<evidence type="ECO:0000259" key="1">
    <source>
        <dbReference type="Pfam" id="PF03358"/>
    </source>
</evidence>
<dbReference type="InterPro" id="IPR029039">
    <property type="entry name" value="Flavoprotein-like_sf"/>
</dbReference>
<evidence type="ECO:0000313" key="2">
    <source>
        <dbReference type="EMBL" id="MBY8883642.1"/>
    </source>
</evidence>
<dbReference type="Proteomes" id="UP001198565">
    <property type="component" value="Unassembled WGS sequence"/>
</dbReference>
<feature type="domain" description="NADPH-dependent FMN reductase-like" evidence="1">
    <location>
        <begin position="21"/>
        <end position="169"/>
    </location>
</feature>
<gene>
    <name evidence="2" type="ORF">K7472_02115</name>
</gene>
<dbReference type="SUPFAM" id="SSF52218">
    <property type="entry name" value="Flavoproteins"/>
    <property type="match status" value="1"/>
</dbReference>
<sequence length="245" mass="26539">MTAPSSNGGAPPAHYDDLRALVFNCTLKRSPERSNTQGLIDRSVGIMQDQGVHVDVVRAVDHDIATGVWPDMTEHGWPGDAWPELFRKVLAADILVLAGPIWLGDNSSVAKRVIERLYACSSLLNEAGQYAYYGRVGGCLITGNEDGVKHCAMNVLYSLQHLGCVIPPQADAGWIGEAGPGPSYLDPGSGGPDNEFTKRNTTFMTWNLLHLARMLKDAGGIPTHGNQRTVWDAGCRHDSANPEHR</sequence>
<dbReference type="RefSeq" id="WP_222973328.1">
    <property type="nucleotide sequence ID" value="NZ_JAINVZ010000001.1"/>
</dbReference>
<organism evidence="2 3">
    <name type="scientific">Streptantibioticus parmotrematis</name>
    <dbReference type="NCBI Taxonomy" id="2873249"/>
    <lineage>
        <taxon>Bacteria</taxon>
        <taxon>Bacillati</taxon>
        <taxon>Actinomycetota</taxon>
        <taxon>Actinomycetes</taxon>
        <taxon>Kitasatosporales</taxon>
        <taxon>Streptomycetaceae</taxon>
        <taxon>Streptantibioticus</taxon>
    </lineage>
</organism>